<evidence type="ECO:0000259" key="3">
    <source>
        <dbReference type="Pfam" id="PF01895"/>
    </source>
</evidence>
<keyword evidence="2" id="KW-0813">Transport</keyword>
<comment type="caution">
    <text evidence="4">The sequence shown here is derived from an EMBL/GenBank/DDBJ whole genome shotgun (WGS) entry which is preliminary data.</text>
</comment>
<dbReference type="InterPro" id="IPR038078">
    <property type="entry name" value="PhoU-like_sf"/>
</dbReference>
<feature type="domain" description="PhoU" evidence="3">
    <location>
        <begin position="18"/>
        <end position="103"/>
    </location>
</feature>
<dbReference type="Proteomes" id="UP001240447">
    <property type="component" value="Unassembled WGS sequence"/>
</dbReference>
<dbReference type="RefSeq" id="WP_068116604.1">
    <property type="nucleotide sequence ID" value="NZ_CCXJ01000033.1"/>
</dbReference>
<evidence type="ECO:0000256" key="2">
    <source>
        <dbReference type="PIRNR" id="PIRNR003107"/>
    </source>
</evidence>
<organism evidence="4 5">
    <name type="scientific">Nocardioides massiliensis</name>
    <dbReference type="NCBI Taxonomy" id="1325935"/>
    <lineage>
        <taxon>Bacteria</taxon>
        <taxon>Bacillati</taxon>
        <taxon>Actinomycetota</taxon>
        <taxon>Actinomycetes</taxon>
        <taxon>Propionibacteriales</taxon>
        <taxon>Nocardioidaceae</taxon>
        <taxon>Nocardioides</taxon>
    </lineage>
</organism>
<dbReference type="PIRSF" id="PIRSF003107">
    <property type="entry name" value="PhoU"/>
    <property type="match status" value="1"/>
</dbReference>
<proteinExistence type="inferred from homology"/>
<reference evidence="4 5" key="1">
    <citation type="submission" date="2023-07" db="EMBL/GenBank/DDBJ databases">
        <title>Sequencing the genomes of 1000 actinobacteria strains.</title>
        <authorList>
            <person name="Klenk H.-P."/>
        </authorList>
    </citation>
    <scope>NUCLEOTIDE SEQUENCE [LARGE SCALE GENOMIC DNA]</scope>
    <source>
        <strain evidence="4 5">GD13</strain>
    </source>
</reference>
<dbReference type="Pfam" id="PF01895">
    <property type="entry name" value="PhoU"/>
    <property type="match status" value="2"/>
</dbReference>
<comment type="subcellular location">
    <subcellularLocation>
        <location evidence="2">Cytoplasm</location>
    </subcellularLocation>
</comment>
<sequence>MREAYTDQLDSILDDLVIMTHQVKRAVSRATVALLSGDAAVAEEVISGDADIDSAREKIEEKSFELLALQQPVAGDLRQLVAGLRMVAELERMGDLSVHIAKVARLRTPNIAVPESMEPMFRQMASVAQQMVSKVAVVIAERDVDEAAELERADEEMDKLRRKSFAKILDEDWEYGVEPAIDIALLGRYYERIADHAVSLGRRVVFLVTGEHPVSED</sequence>
<comment type="subunit">
    <text evidence="2">Homodimer.</text>
</comment>
<dbReference type="PANTHER" id="PTHR42930">
    <property type="entry name" value="PHOSPHATE-SPECIFIC TRANSPORT SYSTEM ACCESSORY PROTEIN PHOU"/>
    <property type="match status" value="1"/>
</dbReference>
<name>A0ABT9NK14_9ACTN</name>
<dbReference type="PANTHER" id="PTHR42930:SF3">
    <property type="entry name" value="PHOSPHATE-SPECIFIC TRANSPORT SYSTEM ACCESSORY PROTEIN PHOU"/>
    <property type="match status" value="1"/>
</dbReference>
<dbReference type="SUPFAM" id="SSF109755">
    <property type="entry name" value="PhoU-like"/>
    <property type="match status" value="1"/>
</dbReference>
<evidence type="ECO:0000313" key="5">
    <source>
        <dbReference type="Proteomes" id="UP001240447"/>
    </source>
</evidence>
<dbReference type="InterPro" id="IPR028366">
    <property type="entry name" value="PhoU"/>
</dbReference>
<comment type="similarity">
    <text evidence="2">Belongs to the PhoU family.</text>
</comment>
<protein>
    <recommendedName>
        <fullName evidence="2">Phosphate-specific transport system accessory protein PhoU</fullName>
    </recommendedName>
</protein>
<evidence type="ECO:0000313" key="4">
    <source>
        <dbReference type="EMBL" id="MDP9820681.1"/>
    </source>
</evidence>
<dbReference type="NCBIfam" id="TIGR02135">
    <property type="entry name" value="phoU_full"/>
    <property type="match status" value="1"/>
</dbReference>
<dbReference type="EMBL" id="JAUSQM010000001">
    <property type="protein sequence ID" value="MDP9820681.1"/>
    <property type="molecule type" value="Genomic_DNA"/>
</dbReference>
<comment type="function">
    <text evidence="2">Plays a role in the regulation of phosphate uptake.</text>
</comment>
<keyword evidence="2" id="KW-0963">Cytoplasm</keyword>
<dbReference type="InterPro" id="IPR026022">
    <property type="entry name" value="PhoU_dom"/>
</dbReference>
<keyword evidence="1 2" id="KW-0592">Phosphate transport</keyword>
<keyword evidence="5" id="KW-1185">Reference proteome</keyword>
<feature type="domain" description="PhoU" evidence="3">
    <location>
        <begin position="122"/>
        <end position="204"/>
    </location>
</feature>
<evidence type="ECO:0000256" key="1">
    <source>
        <dbReference type="ARBA" id="ARBA00022592"/>
    </source>
</evidence>
<gene>
    <name evidence="4" type="ORF">J2S59_000490</name>
</gene>
<dbReference type="Gene3D" id="1.20.58.220">
    <property type="entry name" value="Phosphate transport system protein phou homolog 2, domain 2"/>
    <property type="match status" value="1"/>
</dbReference>
<accession>A0ABT9NK14</accession>